<evidence type="ECO:0000256" key="6">
    <source>
        <dbReference type="SAM" id="MobiDB-lite"/>
    </source>
</evidence>
<dbReference type="Pfam" id="PF02690">
    <property type="entry name" value="Na_Pi_cotrans"/>
    <property type="match status" value="2"/>
</dbReference>
<feature type="transmembrane region" description="Helical" evidence="7">
    <location>
        <begin position="176"/>
        <end position="198"/>
    </location>
</feature>
<proteinExistence type="predicted"/>
<keyword evidence="2" id="KW-1003">Cell membrane</keyword>
<evidence type="ECO:0000256" key="3">
    <source>
        <dbReference type="ARBA" id="ARBA00022692"/>
    </source>
</evidence>
<accession>A0A1Y2J7C7</accession>
<evidence type="ECO:0000256" key="7">
    <source>
        <dbReference type="SAM" id="Phobius"/>
    </source>
</evidence>
<comment type="subcellular location">
    <subcellularLocation>
        <location evidence="1">Cell membrane</location>
        <topology evidence="1">Multi-pass membrane protein</topology>
    </subcellularLocation>
</comment>
<feature type="transmembrane region" description="Helical" evidence="7">
    <location>
        <begin position="40"/>
        <end position="58"/>
    </location>
</feature>
<feature type="transmembrane region" description="Helical" evidence="7">
    <location>
        <begin position="134"/>
        <end position="156"/>
    </location>
</feature>
<dbReference type="NCBIfam" id="NF037997">
    <property type="entry name" value="Na_Pi_symport"/>
    <property type="match status" value="1"/>
</dbReference>
<keyword evidence="3 7" id="KW-0812">Transmembrane</keyword>
<keyword evidence="5 7" id="KW-0472">Membrane</keyword>
<evidence type="ECO:0000256" key="2">
    <source>
        <dbReference type="ARBA" id="ARBA00022475"/>
    </source>
</evidence>
<sequence>MSTAISTLGGVGLFLLGMTVMTDGLKTLAGSALRTVLGKAASTPLLGSFWGAVVTLLVQSSSATTMTTIGLVSAGLLTFQQGLSLVFGANIGTTGTGWLVALIGVRVSLTAAALPMIFVGALTKLLGRGRISGVGAALAGFGLVLFGLTTLQQGMGGLAERLHPADLPAVLGSPGVSWWSGLFGVLALVVIGLVMTALMQSSTAAIAVTLSAYFAGAIGLDQACALIIGQNIGTATSSALAAIGASPTAKRLAIAYVLFKLIAALIALVAFPIVTPLLLRASDTIDGVTLLAGYHTAFNVVGVAVLLPLINPFTRLVERILPERGSPLARCLDPSALETPIVAVEAVRRTIARVLLTVCSSVETKLAGRAGSIRLGKDAVSVEEAADAVRQAQIFLSDVAGPPETDDEQQRLTITLHALDHASRLTDLASGGNNFASVAGGPEDIRAGELCAEVMRSAAAIARGVAVPPRVDGSPHSVPASRAGDATAGPRADPPDEAIAELERCTTQLAEMLRTHRIATLGAVANGTLTADAALLRVEAVRNLEALSQHAWRSAAHLVGRG</sequence>
<keyword evidence="4 7" id="KW-1133">Transmembrane helix</keyword>
<feature type="region of interest" description="Disordered" evidence="6">
    <location>
        <begin position="468"/>
        <end position="494"/>
    </location>
</feature>
<feature type="transmembrane region" description="Helical" evidence="7">
    <location>
        <begin position="98"/>
        <end position="122"/>
    </location>
</feature>
<dbReference type="RefSeq" id="WP_085405935.1">
    <property type="nucleotide sequence ID" value="NZ_NAFL01000287.1"/>
</dbReference>
<dbReference type="GO" id="GO:0005436">
    <property type="term" value="F:sodium:phosphate symporter activity"/>
    <property type="evidence" value="ECO:0007669"/>
    <property type="project" value="InterPro"/>
</dbReference>
<dbReference type="InterPro" id="IPR003841">
    <property type="entry name" value="Na/Pi_transpt"/>
</dbReference>
<comment type="caution">
    <text evidence="8">The sequence shown here is derived from an EMBL/GenBank/DDBJ whole genome shotgun (WGS) entry which is preliminary data.</text>
</comment>
<protein>
    <submittedName>
        <fullName evidence="8">Sodium:proton antiporter</fullName>
    </submittedName>
</protein>
<evidence type="ECO:0000256" key="1">
    <source>
        <dbReference type="ARBA" id="ARBA00004651"/>
    </source>
</evidence>
<dbReference type="GO" id="GO:0005886">
    <property type="term" value="C:plasma membrane"/>
    <property type="evidence" value="ECO:0007669"/>
    <property type="project" value="UniProtKB-SubCell"/>
</dbReference>
<evidence type="ECO:0000256" key="5">
    <source>
        <dbReference type="ARBA" id="ARBA00023136"/>
    </source>
</evidence>
<feature type="transmembrane region" description="Helical" evidence="7">
    <location>
        <begin position="253"/>
        <end position="279"/>
    </location>
</feature>
<evidence type="ECO:0000313" key="8">
    <source>
        <dbReference type="EMBL" id="OSJ21675.1"/>
    </source>
</evidence>
<name>A0A1Y2J7C7_BRAJP</name>
<reference evidence="8 9" key="1">
    <citation type="submission" date="2017-03" db="EMBL/GenBank/DDBJ databases">
        <title>Whole genome sequences of fourteen strains of Bradyrhizobium canariense and one strain of Bradyrhizobium japonicum isolated from Lupinus (Papilionoideae: Genisteae) species in Algeria.</title>
        <authorList>
            <person name="Crovadore J."/>
            <person name="Chekireb D."/>
            <person name="Brachmann A."/>
            <person name="Chablais R."/>
            <person name="Cochard B."/>
            <person name="Lefort F."/>
        </authorList>
    </citation>
    <scope>NUCLEOTIDE SEQUENCE [LARGE SCALE GENOMIC DNA]</scope>
    <source>
        <strain evidence="8 9">UBMA197</strain>
    </source>
</reference>
<organism evidence="8 9">
    <name type="scientific">Bradyrhizobium japonicum</name>
    <dbReference type="NCBI Taxonomy" id="375"/>
    <lineage>
        <taxon>Bacteria</taxon>
        <taxon>Pseudomonadati</taxon>
        <taxon>Pseudomonadota</taxon>
        <taxon>Alphaproteobacteria</taxon>
        <taxon>Hyphomicrobiales</taxon>
        <taxon>Nitrobacteraceae</taxon>
        <taxon>Bradyrhizobium</taxon>
    </lineage>
</organism>
<evidence type="ECO:0000313" key="9">
    <source>
        <dbReference type="Proteomes" id="UP000193335"/>
    </source>
</evidence>
<feature type="transmembrane region" description="Helical" evidence="7">
    <location>
        <begin position="70"/>
        <end position="92"/>
    </location>
</feature>
<dbReference type="AlphaFoldDB" id="A0A1Y2J7C7"/>
<gene>
    <name evidence="8" type="ORF">BSZ19_50140</name>
</gene>
<dbReference type="EMBL" id="NAFL01000287">
    <property type="protein sequence ID" value="OSJ21675.1"/>
    <property type="molecule type" value="Genomic_DNA"/>
</dbReference>
<dbReference type="PANTHER" id="PTHR10010">
    <property type="entry name" value="SOLUTE CARRIER FAMILY 34 SODIUM PHOSPHATE , MEMBER 2-RELATED"/>
    <property type="match status" value="1"/>
</dbReference>
<evidence type="ECO:0000256" key="4">
    <source>
        <dbReference type="ARBA" id="ARBA00022989"/>
    </source>
</evidence>
<dbReference type="GO" id="GO:0044341">
    <property type="term" value="P:sodium-dependent phosphate transport"/>
    <property type="evidence" value="ECO:0007669"/>
    <property type="project" value="InterPro"/>
</dbReference>
<feature type="transmembrane region" description="Helical" evidence="7">
    <location>
        <begin position="291"/>
        <end position="310"/>
    </location>
</feature>
<dbReference type="Proteomes" id="UP000193335">
    <property type="component" value="Unassembled WGS sequence"/>
</dbReference>
<dbReference type="PANTHER" id="PTHR10010:SF46">
    <property type="entry name" value="SODIUM-DEPENDENT PHOSPHATE TRANSPORT PROTEIN 2B"/>
    <property type="match status" value="1"/>
</dbReference>
<feature type="transmembrane region" description="Helical" evidence="7">
    <location>
        <begin position="210"/>
        <end position="233"/>
    </location>
</feature>